<proteinExistence type="predicted"/>
<protein>
    <submittedName>
        <fullName evidence="1">Uncharacterized protein</fullName>
    </submittedName>
</protein>
<name>A0A9X9FU65_PSEMA</name>
<comment type="caution">
    <text evidence="1">The sequence shown here is derived from an EMBL/GenBank/DDBJ whole genome shotgun (WGS) entry which is preliminary data.</text>
</comment>
<gene>
    <name evidence="1" type="ORF">FIV41_33610</name>
</gene>
<dbReference type="OrthoDB" id="7030465at2"/>
<dbReference type="Proteomes" id="UP000316123">
    <property type="component" value="Unassembled WGS sequence"/>
</dbReference>
<organism evidence="1 2">
    <name type="scientific">Pseudomonas marginalis</name>
    <name type="common">Pseudomonas panacis</name>
    <dbReference type="NCBI Taxonomy" id="298"/>
    <lineage>
        <taxon>Bacteria</taxon>
        <taxon>Pseudomonadati</taxon>
        <taxon>Pseudomonadota</taxon>
        <taxon>Gammaproteobacteria</taxon>
        <taxon>Pseudomonadales</taxon>
        <taxon>Pseudomonadaceae</taxon>
        <taxon>Pseudomonas</taxon>
    </lineage>
</organism>
<sequence>MTSMQAKRLQLYAGKYDDCCAMLRAVAHGENPWVNKTSVTRSKTAHARVSLDALFIRDLRSKGRSG</sequence>
<dbReference type="EMBL" id="VFEQ01000053">
    <property type="protein sequence ID" value="TWR45289.1"/>
    <property type="molecule type" value="Genomic_DNA"/>
</dbReference>
<evidence type="ECO:0000313" key="2">
    <source>
        <dbReference type="Proteomes" id="UP000316123"/>
    </source>
</evidence>
<reference evidence="1 2" key="1">
    <citation type="submission" date="2019-06" db="EMBL/GenBank/DDBJ databases">
        <title>Pseudomonas bimorpha sp. nov. isolated from bovine raw milk and skim milk concentrate.</title>
        <authorList>
            <person name="Hofmann K."/>
            <person name="Huptas C."/>
            <person name="Doll E."/>
            <person name="Scherer S."/>
            <person name="Wenning M."/>
        </authorList>
    </citation>
    <scope>NUCLEOTIDE SEQUENCE [LARGE SCALE GENOMIC DNA]</scope>
    <source>
        <strain evidence="1 2">DSM 13124</strain>
    </source>
</reference>
<dbReference type="AlphaFoldDB" id="A0A9X9FU65"/>
<evidence type="ECO:0000313" key="1">
    <source>
        <dbReference type="EMBL" id="TWR45289.1"/>
    </source>
</evidence>
<accession>A0A9X9FU65</accession>